<keyword evidence="12" id="KW-1185">Reference proteome</keyword>
<accession>A0ABT7QMV6</accession>
<dbReference type="PRINTS" id="PR00605">
    <property type="entry name" value="CYTCHROMECIC"/>
</dbReference>
<dbReference type="PANTHER" id="PTHR33751">
    <property type="entry name" value="CBB3-TYPE CYTOCHROME C OXIDASE SUBUNIT FIXP"/>
    <property type="match status" value="1"/>
</dbReference>
<dbReference type="EMBL" id="JANQAO010000003">
    <property type="protein sequence ID" value="MDM5148047.1"/>
    <property type="molecule type" value="Genomic_DNA"/>
</dbReference>
<protein>
    <submittedName>
        <fullName evidence="11">Cytochrome c</fullName>
    </submittedName>
</protein>
<sequence length="202" mass="21108">MHQFITLIFSFFVAAGAIANDLVSADTAAGQTLYQSKCLACHGVAGVSIIPANPILAGQHGEYLYKQVQYFRDGMSKNAIMSAMAQGLSDAEIANVAAYLSEQQPVIAGAADMELAQSAEKLYRGGVIADGIPSCASCHGPAGEGIEPVYPRLSGQHAEYTASSLRAYASGERENSIMQAIATKLSDEQITSLAAYISGLAP</sequence>
<proteinExistence type="predicted"/>
<evidence type="ECO:0000256" key="6">
    <source>
        <dbReference type="ARBA" id="ARBA00022982"/>
    </source>
</evidence>
<keyword evidence="7 8" id="KW-0408">Iron</keyword>
<feature type="signal peptide" evidence="9">
    <location>
        <begin position="1"/>
        <end position="19"/>
    </location>
</feature>
<evidence type="ECO:0000259" key="10">
    <source>
        <dbReference type="PROSITE" id="PS51007"/>
    </source>
</evidence>
<dbReference type="Proteomes" id="UP001168167">
    <property type="component" value="Unassembled WGS sequence"/>
</dbReference>
<dbReference type="Gene3D" id="1.10.760.10">
    <property type="entry name" value="Cytochrome c-like domain"/>
    <property type="match status" value="2"/>
</dbReference>
<keyword evidence="6" id="KW-0249">Electron transport</keyword>
<keyword evidence="3 8" id="KW-0349">Heme</keyword>
<evidence type="ECO:0000256" key="3">
    <source>
        <dbReference type="ARBA" id="ARBA00022617"/>
    </source>
</evidence>
<dbReference type="InterPro" id="IPR036909">
    <property type="entry name" value="Cyt_c-like_dom_sf"/>
</dbReference>
<dbReference type="InterPro" id="IPR050597">
    <property type="entry name" value="Cytochrome_c_Oxidase_Subunit"/>
</dbReference>
<evidence type="ECO:0000256" key="2">
    <source>
        <dbReference type="ARBA" id="ARBA00022448"/>
    </source>
</evidence>
<keyword evidence="5" id="KW-0574">Periplasm</keyword>
<dbReference type="Pfam" id="PF00034">
    <property type="entry name" value="Cytochrom_C"/>
    <property type="match status" value="2"/>
</dbReference>
<evidence type="ECO:0000256" key="1">
    <source>
        <dbReference type="ARBA" id="ARBA00004418"/>
    </source>
</evidence>
<dbReference type="PANTHER" id="PTHR33751:SF9">
    <property type="entry name" value="CYTOCHROME C4"/>
    <property type="match status" value="1"/>
</dbReference>
<evidence type="ECO:0000313" key="12">
    <source>
        <dbReference type="Proteomes" id="UP001168167"/>
    </source>
</evidence>
<reference evidence="11" key="1">
    <citation type="submission" date="2022-08" db="EMBL/GenBank/DDBJ databases">
        <authorList>
            <person name="Dzunkova M."/>
            <person name="La Clair J."/>
            <person name="Tyml T."/>
            <person name="Doud D."/>
            <person name="Schulz F."/>
            <person name="Piquer S."/>
            <person name="Porcel Sanchis D."/>
            <person name="Osborn A."/>
            <person name="Robinson D."/>
            <person name="Louie K.B."/>
            <person name="Bowen B.P."/>
            <person name="Bowers R."/>
            <person name="Lee J."/>
            <person name="Arnau Llombart V."/>
            <person name="Diaz Villanueva W."/>
            <person name="Gosliner T."/>
            <person name="Northen T."/>
            <person name="Cheng J.-F."/>
            <person name="Burkart M.D."/>
            <person name="Woyke T."/>
        </authorList>
    </citation>
    <scope>NUCLEOTIDE SEQUENCE</scope>
    <source>
        <strain evidence="11">Df01</strain>
    </source>
</reference>
<evidence type="ECO:0000256" key="9">
    <source>
        <dbReference type="SAM" id="SignalP"/>
    </source>
</evidence>
<dbReference type="InterPro" id="IPR008168">
    <property type="entry name" value="Cyt_C_IC"/>
</dbReference>
<keyword evidence="9" id="KW-0732">Signal</keyword>
<evidence type="ECO:0000256" key="4">
    <source>
        <dbReference type="ARBA" id="ARBA00022723"/>
    </source>
</evidence>
<feature type="chain" id="PRO_5046115976" evidence="9">
    <location>
        <begin position="20"/>
        <end position="202"/>
    </location>
</feature>
<keyword evidence="4 8" id="KW-0479">Metal-binding</keyword>
<dbReference type="PIRSF" id="PIRSF000005">
    <property type="entry name" value="Cytochrome_c4"/>
    <property type="match status" value="1"/>
</dbReference>
<gene>
    <name evidence="11" type="ORF">NQX30_06665</name>
</gene>
<comment type="subcellular location">
    <subcellularLocation>
        <location evidence="1">Periplasm</location>
    </subcellularLocation>
</comment>
<dbReference type="PROSITE" id="PS51007">
    <property type="entry name" value="CYTC"/>
    <property type="match status" value="2"/>
</dbReference>
<evidence type="ECO:0000256" key="5">
    <source>
        <dbReference type="ARBA" id="ARBA00022764"/>
    </source>
</evidence>
<dbReference type="InterPro" id="IPR009056">
    <property type="entry name" value="Cyt_c-like_dom"/>
</dbReference>
<dbReference type="SUPFAM" id="SSF46626">
    <property type="entry name" value="Cytochrome c"/>
    <property type="match status" value="2"/>
</dbReference>
<evidence type="ECO:0000313" key="11">
    <source>
        <dbReference type="EMBL" id="MDM5148047.1"/>
    </source>
</evidence>
<feature type="domain" description="Cytochrome c" evidence="10">
    <location>
        <begin position="114"/>
        <end position="201"/>
    </location>
</feature>
<evidence type="ECO:0000256" key="8">
    <source>
        <dbReference type="PROSITE-ProRule" id="PRU00433"/>
    </source>
</evidence>
<reference evidence="11" key="2">
    <citation type="journal article" date="2023" name="Microbiome">
        <title>Synthase-selected sorting approach identifies a beta-lactone synthase in a nudibranch symbiotic bacterium.</title>
        <authorList>
            <person name="Dzunkova M."/>
            <person name="La Clair J.J."/>
            <person name="Tyml T."/>
            <person name="Doud D."/>
            <person name="Schulz F."/>
            <person name="Piquer-Esteban S."/>
            <person name="Porcel Sanchis D."/>
            <person name="Osborn A."/>
            <person name="Robinson D."/>
            <person name="Louie K.B."/>
            <person name="Bowen B.P."/>
            <person name="Bowers R.M."/>
            <person name="Lee J."/>
            <person name="Arnau V."/>
            <person name="Diaz-Villanueva W."/>
            <person name="Stepanauskas R."/>
            <person name="Gosliner T."/>
            <person name="Date S.V."/>
            <person name="Northen T.R."/>
            <person name="Cheng J.F."/>
            <person name="Burkart M.D."/>
            <person name="Woyke T."/>
        </authorList>
    </citation>
    <scope>NUCLEOTIDE SEQUENCE</scope>
    <source>
        <strain evidence="11">Df01</strain>
    </source>
</reference>
<feature type="domain" description="Cytochrome c" evidence="10">
    <location>
        <begin position="25"/>
        <end position="104"/>
    </location>
</feature>
<keyword evidence="2" id="KW-0813">Transport</keyword>
<evidence type="ECO:0000256" key="7">
    <source>
        <dbReference type="ARBA" id="ARBA00023004"/>
    </source>
</evidence>
<organism evidence="11 12">
    <name type="scientific">Candidatus Doriopsillibacter californiensis</name>
    <dbReference type="NCBI Taxonomy" id="2970740"/>
    <lineage>
        <taxon>Bacteria</taxon>
        <taxon>Pseudomonadati</taxon>
        <taxon>Pseudomonadota</taxon>
        <taxon>Gammaproteobacteria</taxon>
        <taxon>Candidatus Tethybacterales</taxon>
        <taxon>Candidatus Persebacteraceae</taxon>
        <taxon>Candidatus Doriopsillibacter</taxon>
    </lineage>
</organism>
<comment type="caution">
    <text evidence="11">The sequence shown here is derived from an EMBL/GenBank/DDBJ whole genome shotgun (WGS) entry which is preliminary data.</text>
</comment>
<dbReference type="InterPro" id="IPR024167">
    <property type="entry name" value="Cytochrome_c4-like"/>
</dbReference>
<name>A0ABT7QMV6_9GAMM</name>